<keyword evidence="3" id="KW-1185">Reference proteome</keyword>
<sequence>MTRPPTNKAENTQPIGRAVQYDDPLIHHRDIINPENPMELSGQNLTALNTLDDNLNHSPPSLGSKENKPDQDTVLSAMEESPTAERISEGPVVVSMSSIQVDDSPDKIKWKNRIPLTIDVPKLVSRMLQAPEGSWFSLCDFCVGTDNVHNPGATITLKSKTISACYNLFKDCKEVLDIPGDWRIFVNQEKSYYKRCESCNKDIDRSMAVKAFIHHYREGEFENGNLLVDNVSLQNIEPVLRCNTENSETYITFTVIVTISVKTKTVSANFFVTSSIKSYKPVDTGIEGSSKNKRVFKKRDFKSIDKAAELTDASRLNKSRY</sequence>
<reference evidence="2 3" key="1">
    <citation type="journal article" date="2018" name="Nat. Ecol. Evol.">
        <title>Pezizomycetes genomes reveal the molecular basis of ectomycorrhizal truffle lifestyle.</title>
        <authorList>
            <person name="Murat C."/>
            <person name="Payen T."/>
            <person name="Noel B."/>
            <person name="Kuo A."/>
            <person name="Morin E."/>
            <person name="Chen J."/>
            <person name="Kohler A."/>
            <person name="Krizsan K."/>
            <person name="Balestrini R."/>
            <person name="Da Silva C."/>
            <person name="Montanini B."/>
            <person name="Hainaut M."/>
            <person name="Levati E."/>
            <person name="Barry K.W."/>
            <person name="Belfiori B."/>
            <person name="Cichocki N."/>
            <person name="Clum A."/>
            <person name="Dockter R.B."/>
            <person name="Fauchery L."/>
            <person name="Guy J."/>
            <person name="Iotti M."/>
            <person name="Le Tacon F."/>
            <person name="Lindquist E.A."/>
            <person name="Lipzen A."/>
            <person name="Malagnac F."/>
            <person name="Mello A."/>
            <person name="Molinier V."/>
            <person name="Miyauchi S."/>
            <person name="Poulain J."/>
            <person name="Riccioni C."/>
            <person name="Rubini A."/>
            <person name="Sitrit Y."/>
            <person name="Splivallo R."/>
            <person name="Traeger S."/>
            <person name="Wang M."/>
            <person name="Zifcakova L."/>
            <person name="Wipf D."/>
            <person name="Zambonelli A."/>
            <person name="Paolocci F."/>
            <person name="Nowrousian M."/>
            <person name="Ottonello S."/>
            <person name="Baldrian P."/>
            <person name="Spatafora J.W."/>
            <person name="Henrissat B."/>
            <person name="Nagy L.G."/>
            <person name="Aury J.M."/>
            <person name="Wincker P."/>
            <person name="Grigoriev I.V."/>
            <person name="Bonfante P."/>
            <person name="Martin F.M."/>
        </authorList>
    </citation>
    <scope>NUCLEOTIDE SEQUENCE [LARGE SCALE GENOMIC DNA]</scope>
    <source>
        <strain evidence="2 3">CCBAS932</strain>
    </source>
</reference>
<organism evidence="2 3">
    <name type="scientific">Morchella conica CCBAS932</name>
    <dbReference type="NCBI Taxonomy" id="1392247"/>
    <lineage>
        <taxon>Eukaryota</taxon>
        <taxon>Fungi</taxon>
        <taxon>Dikarya</taxon>
        <taxon>Ascomycota</taxon>
        <taxon>Pezizomycotina</taxon>
        <taxon>Pezizomycetes</taxon>
        <taxon>Pezizales</taxon>
        <taxon>Morchellaceae</taxon>
        <taxon>Morchella</taxon>
    </lineage>
</organism>
<accession>A0A3N4KR74</accession>
<evidence type="ECO:0000256" key="1">
    <source>
        <dbReference type="SAM" id="MobiDB-lite"/>
    </source>
</evidence>
<proteinExistence type="predicted"/>
<dbReference type="EMBL" id="ML119125">
    <property type="protein sequence ID" value="RPB12986.1"/>
    <property type="molecule type" value="Genomic_DNA"/>
</dbReference>
<evidence type="ECO:0000313" key="2">
    <source>
        <dbReference type="EMBL" id="RPB12986.1"/>
    </source>
</evidence>
<dbReference type="Proteomes" id="UP000277580">
    <property type="component" value="Unassembled WGS sequence"/>
</dbReference>
<gene>
    <name evidence="2" type="ORF">P167DRAFT_573734</name>
</gene>
<feature type="region of interest" description="Disordered" evidence="1">
    <location>
        <begin position="50"/>
        <end position="90"/>
    </location>
</feature>
<dbReference type="InParanoid" id="A0A3N4KR74"/>
<protein>
    <submittedName>
        <fullName evidence="2">Uncharacterized protein</fullName>
    </submittedName>
</protein>
<evidence type="ECO:0000313" key="3">
    <source>
        <dbReference type="Proteomes" id="UP000277580"/>
    </source>
</evidence>
<dbReference type="OrthoDB" id="10311781at2759"/>
<name>A0A3N4KR74_9PEZI</name>
<dbReference type="AlphaFoldDB" id="A0A3N4KR74"/>